<dbReference type="VEuPathDB" id="FungiDB:SI65_05724"/>
<feature type="compositionally biased region" description="Basic and acidic residues" evidence="2">
    <location>
        <begin position="97"/>
        <end position="130"/>
    </location>
</feature>
<evidence type="ECO:0000313" key="4">
    <source>
        <dbReference type="Proteomes" id="UP000094569"/>
    </source>
</evidence>
<evidence type="ECO:0000256" key="2">
    <source>
        <dbReference type="SAM" id="MobiDB-lite"/>
    </source>
</evidence>
<dbReference type="Gene3D" id="1.25.40.10">
    <property type="entry name" value="Tetratricopeptide repeat domain"/>
    <property type="match status" value="1"/>
</dbReference>
<sequence length="832" mass="94830">MLSRGQPCLRRRGLSAVLDNAAVGPDEPLLFLYPRWVTSRRSIATINRVTAARAASASARCLRGSSNILPSRQNRSPRGSSWGCSPLRWMSSSATLRNDRSEQPTGLSDKEYDSDAKASRTTSEDTDRTIGRSRVRAPIDQATAKTNSGRSFNVFADIESDRSPLLQWEEKGKKVLATGKTHTRPLVAARERRKRLTNRDQRKLLYRSYLKELGEETGKTQKWGLMDSTQKMLERIQENTPALTLKGPKNKVMLIPEETVALLSGINEMAMKENIWYVPVHNGCRVHILSPSQSVGRHRKAIISGSPRVVDLVSERIVRAHRLQDSGDPLVDIRKPVVPVFPSIEAMRQKNVQVPLVRGVWDFYESKNSPMPIEAVLDTERPTTVREFLEHIEDLLASRTSGPYRRQENQTRRQTPHNLRILRTLSQLFLSDENQRILSTAALNSTLSFFCQHEYMKACRQVLLRCEHLATVDTFNILLRACARRQDFRMFRHLLISMSRLQIRPDANTWVALLECHVSPNAKAGLFMYMMRKGHLSQIGHMRTALQTAVQDTLVLHLEGGHSVDSYIALFQNTHGANWFSPSLINKMFNATVELKNFPALNRLLEICDEHGVSIDSSTMLRILPICRANIYAALLYVFRYITRQGFRMDKEAQIWERLFLIAYKGRCYNICRVIWRYACMNGAVTNKMKMSVLSSMTTNVSKKKTNLVDILWRSNAGKIIVGVDLHLSEYPSAGDILKLTPTKFHSNPVQSLMTGFQQGKERERQLMLATALVRRDIELGRRYRPTQPLSTMLDAAALFDLEWKGVPRPPEWMVQHAIQVPVEWKGYLRSS</sequence>
<dbReference type="EMBL" id="JXNT01000005">
    <property type="protein sequence ID" value="ODM19107.1"/>
    <property type="molecule type" value="Genomic_DNA"/>
</dbReference>
<dbReference type="OrthoDB" id="72441at2759"/>
<dbReference type="InterPro" id="IPR011990">
    <property type="entry name" value="TPR-like_helical_dom_sf"/>
</dbReference>
<dbReference type="AlphaFoldDB" id="A0A1E3BDU7"/>
<dbReference type="InterPro" id="IPR002885">
    <property type="entry name" value="PPR_rpt"/>
</dbReference>
<gene>
    <name evidence="3" type="ORF">SI65_05724</name>
</gene>
<dbReference type="Proteomes" id="UP000094569">
    <property type="component" value="Unassembled WGS sequence"/>
</dbReference>
<protein>
    <submittedName>
        <fullName evidence="3">Uncharacterized protein</fullName>
    </submittedName>
</protein>
<organism evidence="3 4">
    <name type="scientific">Aspergillus cristatus</name>
    <name type="common">Chinese Fuzhuan brick tea-fermentation fungus</name>
    <name type="synonym">Eurotium cristatum</name>
    <dbReference type="NCBI Taxonomy" id="573508"/>
    <lineage>
        <taxon>Eukaryota</taxon>
        <taxon>Fungi</taxon>
        <taxon>Dikarya</taxon>
        <taxon>Ascomycota</taxon>
        <taxon>Pezizomycotina</taxon>
        <taxon>Eurotiomycetes</taxon>
        <taxon>Eurotiomycetidae</taxon>
        <taxon>Eurotiales</taxon>
        <taxon>Aspergillaceae</taxon>
        <taxon>Aspergillus</taxon>
        <taxon>Aspergillus subgen. Aspergillus</taxon>
    </lineage>
</organism>
<evidence type="ECO:0000256" key="1">
    <source>
        <dbReference type="PROSITE-ProRule" id="PRU00708"/>
    </source>
</evidence>
<reference evidence="3 4" key="1">
    <citation type="journal article" date="2016" name="BMC Genomics">
        <title>Comparative genomic and transcriptomic analyses of the Fuzhuan brick tea-fermentation fungus Aspergillus cristatus.</title>
        <authorList>
            <person name="Ge Y."/>
            <person name="Wang Y."/>
            <person name="Liu Y."/>
            <person name="Tan Y."/>
            <person name="Ren X."/>
            <person name="Zhang X."/>
            <person name="Hyde K.D."/>
            <person name="Liu Y."/>
            <person name="Liu Z."/>
        </authorList>
    </citation>
    <scope>NUCLEOTIDE SEQUENCE [LARGE SCALE GENOMIC DNA]</scope>
    <source>
        <strain evidence="3 4">GZAAS20.1005</strain>
    </source>
</reference>
<dbReference type="STRING" id="573508.A0A1E3BDU7"/>
<feature type="repeat" description="PPR" evidence="1">
    <location>
        <begin position="471"/>
        <end position="505"/>
    </location>
</feature>
<proteinExistence type="predicted"/>
<evidence type="ECO:0000313" key="3">
    <source>
        <dbReference type="EMBL" id="ODM19107.1"/>
    </source>
</evidence>
<accession>A0A1E3BDU7</accession>
<name>A0A1E3BDU7_ASPCR</name>
<keyword evidence="4" id="KW-1185">Reference proteome</keyword>
<feature type="region of interest" description="Disordered" evidence="2">
    <location>
        <begin position="93"/>
        <end position="136"/>
    </location>
</feature>
<dbReference type="PROSITE" id="PS51375">
    <property type="entry name" value="PPR"/>
    <property type="match status" value="1"/>
</dbReference>
<comment type="caution">
    <text evidence="3">The sequence shown here is derived from an EMBL/GenBank/DDBJ whole genome shotgun (WGS) entry which is preliminary data.</text>
</comment>